<feature type="domain" description="Thioredoxin" evidence="13">
    <location>
        <begin position="1"/>
        <end position="150"/>
    </location>
</feature>
<organism evidence="14 15">
    <name type="scientific">Prauserella alba</name>
    <dbReference type="NCBI Taxonomy" id="176898"/>
    <lineage>
        <taxon>Bacteria</taxon>
        <taxon>Bacillati</taxon>
        <taxon>Actinomycetota</taxon>
        <taxon>Actinomycetes</taxon>
        <taxon>Pseudonocardiales</taxon>
        <taxon>Pseudonocardiaceae</taxon>
        <taxon>Prauserella</taxon>
    </lineage>
</organism>
<sequence length="150" mass="16258">MNSDEFAPDFTLPDQSGSPRSLTGFLDTGPVVLFFYPAAMTPGCTAETCHFRDHAAEFAAIGAHRVGISPDPVDKQRTFDTTHDLGFPLLSDADGTVARQFGVRRAFGPLATKRHTFVIGTDRKVLAVVKSELRMAVHAERALEVLRSAA</sequence>
<dbReference type="InterPro" id="IPR024706">
    <property type="entry name" value="Peroxiredoxin_AhpC-typ"/>
</dbReference>
<keyword evidence="15" id="KW-1185">Reference proteome</keyword>
<evidence type="ECO:0000256" key="7">
    <source>
        <dbReference type="ARBA" id="ARBA00023157"/>
    </source>
</evidence>
<evidence type="ECO:0000256" key="5">
    <source>
        <dbReference type="ARBA" id="ARBA00022862"/>
    </source>
</evidence>
<evidence type="ECO:0000313" key="14">
    <source>
        <dbReference type="EMBL" id="GAA1191502.1"/>
    </source>
</evidence>
<evidence type="ECO:0000256" key="9">
    <source>
        <dbReference type="ARBA" id="ARBA00032824"/>
    </source>
</evidence>
<dbReference type="SUPFAM" id="SSF52833">
    <property type="entry name" value="Thioredoxin-like"/>
    <property type="match status" value="1"/>
</dbReference>
<reference evidence="14 15" key="1">
    <citation type="journal article" date="2019" name="Int. J. Syst. Evol. Microbiol.">
        <title>The Global Catalogue of Microorganisms (GCM) 10K type strain sequencing project: providing services to taxonomists for standard genome sequencing and annotation.</title>
        <authorList>
            <consortium name="The Broad Institute Genomics Platform"/>
            <consortium name="The Broad Institute Genome Sequencing Center for Infectious Disease"/>
            <person name="Wu L."/>
            <person name="Ma J."/>
        </authorList>
    </citation>
    <scope>NUCLEOTIDE SEQUENCE [LARGE SCALE GENOMIC DNA]</scope>
    <source>
        <strain evidence="14 15">JCM 13022</strain>
    </source>
</reference>
<keyword evidence="7" id="KW-1015">Disulfide bond</keyword>
<keyword evidence="6" id="KW-0560">Oxidoreductase</keyword>
<evidence type="ECO:0000256" key="2">
    <source>
        <dbReference type="ARBA" id="ARBA00011245"/>
    </source>
</evidence>
<accession>A0ABN1V2A9</accession>
<dbReference type="Gene3D" id="3.40.30.10">
    <property type="entry name" value="Glutaredoxin"/>
    <property type="match status" value="1"/>
</dbReference>
<comment type="subunit">
    <text evidence="2">Monomer.</text>
</comment>
<comment type="caution">
    <text evidence="14">The sequence shown here is derived from an EMBL/GenBank/DDBJ whole genome shotgun (WGS) entry which is preliminary data.</text>
</comment>
<dbReference type="Proteomes" id="UP001500467">
    <property type="component" value="Unassembled WGS sequence"/>
</dbReference>
<dbReference type="InterPro" id="IPR000866">
    <property type="entry name" value="AhpC/TSA"/>
</dbReference>
<dbReference type="InterPro" id="IPR036249">
    <property type="entry name" value="Thioredoxin-like_sf"/>
</dbReference>
<evidence type="ECO:0000256" key="6">
    <source>
        <dbReference type="ARBA" id="ARBA00023002"/>
    </source>
</evidence>
<dbReference type="PROSITE" id="PS51352">
    <property type="entry name" value="THIOREDOXIN_2"/>
    <property type="match status" value="1"/>
</dbReference>
<dbReference type="CDD" id="cd03017">
    <property type="entry name" value="PRX_BCP"/>
    <property type="match status" value="1"/>
</dbReference>
<dbReference type="PIRSF" id="PIRSF000239">
    <property type="entry name" value="AHPC"/>
    <property type="match status" value="1"/>
</dbReference>
<evidence type="ECO:0000256" key="10">
    <source>
        <dbReference type="ARBA" id="ARBA00038489"/>
    </source>
</evidence>
<evidence type="ECO:0000256" key="8">
    <source>
        <dbReference type="ARBA" id="ARBA00023284"/>
    </source>
</evidence>
<evidence type="ECO:0000256" key="11">
    <source>
        <dbReference type="ARBA" id="ARBA00041373"/>
    </source>
</evidence>
<evidence type="ECO:0000256" key="1">
    <source>
        <dbReference type="ARBA" id="ARBA00003330"/>
    </source>
</evidence>
<comment type="similarity">
    <text evidence="10">Belongs to the peroxiredoxin family. BCP/PrxQ subfamily.</text>
</comment>
<evidence type="ECO:0000259" key="13">
    <source>
        <dbReference type="PROSITE" id="PS51352"/>
    </source>
</evidence>
<evidence type="ECO:0000313" key="15">
    <source>
        <dbReference type="Proteomes" id="UP001500467"/>
    </source>
</evidence>
<dbReference type="InterPro" id="IPR050924">
    <property type="entry name" value="Peroxiredoxin_BCP/PrxQ"/>
</dbReference>
<evidence type="ECO:0000256" key="3">
    <source>
        <dbReference type="ARBA" id="ARBA00013017"/>
    </source>
</evidence>
<dbReference type="Pfam" id="PF00578">
    <property type="entry name" value="AhpC-TSA"/>
    <property type="match status" value="1"/>
</dbReference>
<protein>
    <recommendedName>
        <fullName evidence="3">thioredoxin-dependent peroxiredoxin</fullName>
        <ecNumber evidence="3">1.11.1.24</ecNumber>
    </recommendedName>
    <alternativeName>
        <fullName evidence="11">Bacterioferritin comigratory protein</fullName>
    </alternativeName>
    <alternativeName>
        <fullName evidence="9">Thioredoxin peroxidase</fullName>
    </alternativeName>
</protein>
<keyword evidence="8" id="KW-0676">Redox-active center</keyword>
<keyword evidence="4" id="KW-0575">Peroxidase</keyword>
<evidence type="ECO:0000256" key="12">
    <source>
        <dbReference type="ARBA" id="ARBA00049091"/>
    </source>
</evidence>
<dbReference type="EMBL" id="BAAALM010000002">
    <property type="protein sequence ID" value="GAA1191502.1"/>
    <property type="molecule type" value="Genomic_DNA"/>
</dbReference>
<dbReference type="PANTHER" id="PTHR42801">
    <property type="entry name" value="THIOREDOXIN-DEPENDENT PEROXIDE REDUCTASE"/>
    <property type="match status" value="1"/>
</dbReference>
<name>A0ABN1V2A9_9PSEU</name>
<dbReference type="EC" id="1.11.1.24" evidence="3"/>
<dbReference type="RefSeq" id="WP_253854637.1">
    <property type="nucleotide sequence ID" value="NZ_BAAALM010000002.1"/>
</dbReference>
<dbReference type="InterPro" id="IPR013766">
    <property type="entry name" value="Thioredoxin_domain"/>
</dbReference>
<evidence type="ECO:0000256" key="4">
    <source>
        <dbReference type="ARBA" id="ARBA00022559"/>
    </source>
</evidence>
<comment type="function">
    <text evidence="1">Thiol-specific peroxidase that catalyzes the reduction of hydrogen peroxide and organic hydroperoxides to water and alcohols, respectively. Plays a role in cell protection against oxidative stress by detoxifying peroxides and as sensor of hydrogen peroxide-mediated signaling events.</text>
</comment>
<proteinExistence type="inferred from homology"/>
<keyword evidence="5" id="KW-0049">Antioxidant</keyword>
<dbReference type="PANTHER" id="PTHR42801:SF8">
    <property type="entry name" value="PEROXIREDOXIN RV1608C-RELATED"/>
    <property type="match status" value="1"/>
</dbReference>
<comment type="catalytic activity">
    <reaction evidence="12">
        <text>a hydroperoxide + [thioredoxin]-dithiol = an alcohol + [thioredoxin]-disulfide + H2O</text>
        <dbReference type="Rhea" id="RHEA:62620"/>
        <dbReference type="Rhea" id="RHEA-COMP:10698"/>
        <dbReference type="Rhea" id="RHEA-COMP:10700"/>
        <dbReference type="ChEBI" id="CHEBI:15377"/>
        <dbReference type="ChEBI" id="CHEBI:29950"/>
        <dbReference type="ChEBI" id="CHEBI:30879"/>
        <dbReference type="ChEBI" id="CHEBI:35924"/>
        <dbReference type="ChEBI" id="CHEBI:50058"/>
        <dbReference type="EC" id="1.11.1.24"/>
    </reaction>
</comment>
<gene>
    <name evidence="14" type="ORF">GCM10009675_02330</name>
</gene>